<dbReference type="InterPro" id="IPR001387">
    <property type="entry name" value="Cro/C1-type_HTH"/>
</dbReference>
<comment type="caution">
    <text evidence="2">The sequence shown here is derived from an EMBL/GenBank/DDBJ whole genome shotgun (WGS) entry which is preliminary data.</text>
</comment>
<accession>X1BJS2</accession>
<proteinExistence type="predicted"/>
<dbReference type="Gene3D" id="1.10.260.40">
    <property type="entry name" value="lambda repressor-like DNA-binding domains"/>
    <property type="match status" value="1"/>
</dbReference>
<dbReference type="Pfam" id="PF01381">
    <property type="entry name" value="HTH_3"/>
    <property type="match status" value="1"/>
</dbReference>
<protein>
    <recommendedName>
        <fullName evidence="1">HTH cro/C1-type domain-containing protein</fullName>
    </recommendedName>
</protein>
<dbReference type="SUPFAM" id="SSF47413">
    <property type="entry name" value="lambda repressor-like DNA-binding domains"/>
    <property type="match status" value="1"/>
</dbReference>
<feature type="domain" description="HTH cro/C1-type" evidence="1">
    <location>
        <begin position="31"/>
        <end position="84"/>
    </location>
</feature>
<organism evidence="2">
    <name type="scientific">marine sediment metagenome</name>
    <dbReference type="NCBI Taxonomy" id="412755"/>
    <lineage>
        <taxon>unclassified sequences</taxon>
        <taxon>metagenomes</taxon>
        <taxon>ecological metagenomes</taxon>
    </lineage>
</organism>
<dbReference type="AlphaFoldDB" id="X1BJS2"/>
<dbReference type="EMBL" id="BART01021030">
    <property type="protein sequence ID" value="GAG95285.1"/>
    <property type="molecule type" value="Genomic_DNA"/>
</dbReference>
<sequence>DTIMIIKVKMKKTSIIPIPVNKALKMLGQNIKEARIKRRLTLELIAERAGISYLTLRNVEKGSHTVSMGIYAKVLFVLGLLDNLYDLANPDKDEVGKILESENLPKRVRYKKKKTDE</sequence>
<evidence type="ECO:0000259" key="1">
    <source>
        <dbReference type="PROSITE" id="PS50943"/>
    </source>
</evidence>
<name>X1BJS2_9ZZZZ</name>
<dbReference type="PROSITE" id="PS50943">
    <property type="entry name" value="HTH_CROC1"/>
    <property type="match status" value="1"/>
</dbReference>
<dbReference type="GO" id="GO:0003677">
    <property type="term" value="F:DNA binding"/>
    <property type="evidence" value="ECO:0007669"/>
    <property type="project" value="InterPro"/>
</dbReference>
<gene>
    <name evidence="2" type="ORF">S01H4_38921</name>
</gene>
<feature type="non-terminal residue" evidence="2">
    <location>
        <position position="1"/>
    </location>
</feature>
<reference evidence="2" key="1">
    <citation type="journal article" date="2014" name="Front. Microbiol.">
        <title>High frequency of phylogenetically diverse reductive dehalogenase-homologous genes in deep subseafloor sedimentary metagenomes.</title>
        <authorList>
            <person name="Kawai M."/>
            <person name="Futagami T."/>
            <person name="Toyoda A."/>
            <person name="Takaki Y."/>
            <person name="Nishi S."/>
            <person name="Hori S."/>
            <person name="Arai W."/>
            <person name="Tsubouchi T."/>
            <person name="Morono Y."/>
            <person name="Uchiyama I."/>
            <person name="Ito T."/>
            <person name="Fujiyama A."/>
            <person name="Inagaki F."/>
            <person name="Takami H."/>
        </authorList>
    </citation>
    <scope>NUCLEOTIDE SEQUENCE</scope>
    <source>
        <strain evidence="2">Expedition CK06-06</strain>
    </source>
</reference>
<dbReference type="CDD" id="cd00093">
    <property type="entry name" value="HTH_XRE"/>
    <property type="match status" value="1"/>
</dbReference>
<dbReference type="InterPro" id="IPR010982">
    <property type="entry name" value="Lambda_DNA-bd_dom_sf"/>
</dbReference>
<evidence type="ECO:0000313" key="2">
    <source>
        <dbReference type="EMBL" id="GAG95285.1"/>
    </source>
</evidence>